<gene>
    <name evidence="10" type="ORF">EDC22_10958</name>
</gene>
<name>A0A4R3M709_9HYPH</name>
<keyword evidence="7" id="KW-0663">Pyridoxal phosphate</keyword>
<feature type="domain" description="Tryptophan synthase beta chain-like PALP" evidence="9">
    <location>
        <begin position="26"/>
        <end position="315"/>
    </location>
</feature>
<dbReference type="GO" id="GO:0070179">
    <property type="term" value="P:D-serine biosynthetic process"/>
    <property type="evidence" value="ECO:0007669"/>
    <property type="project" value="TreeGrafter"/>
</dbReference>
<evidence type="ECO:0000256" key="7">
    <source>
        <dbReference type="ARBA" id="ARBA00022898"/>
    </source>
</evidence>
<dbReference type="GO" id="GO:0030378">
    <property type="term" value="F:serine racemase activity"/>
    <property type="evidence" value="ECO:0007669"/>
    <property type="project" value="TreeGrafter"/>
</dbReference>
<evidence type="ECO:0000313" key="11">
    <source>
        <dbReference type="Proteomes" id="UP000295678"/>
    </source>
</evidence>
<dbReference type="RefSeq" id="WP_132807309.1">
    <property type="nucleotide sequence ID" value="NZ_SMAK01000009.1"/>
</dbReference>
<dbReference type="OrthoDB" id="9811476at2"/>
<evidence type="ECO:0000256" key="2">
    <source>
        <dbReference type="ARBA" id="ARBA00001933"/>
    </source>
</evidence>
<protein>
    <submittedName>
        <fullName evidence="10">L-threonine ammonia-lyase</fullName>
    </submittedName>
</protein>
<evidence type="ECO:0000256" key="4">
    <source>
        <dbReference type="ARBA" id="ARBA00001946"/>
    </source>
</evidence>
<evidence type="ECO:0000256" key="8">
    <source>
        <dbReference type="ARBA" id="ARBA00023239"/>
    </source>
</evidence>
<dbReference type="SUPFAM" id="SSF53686">
    <property type="entry name" value="Tryptophan synthase beta subunit-like PLP-dependent enzymes"/>
    <property type="match status" value="1"/>
</dbReference>
<dbReference type="FunFam" id="3.40.50.1100:FF:000005">
    <property type="entry name" value="Threonine dehydratase catabolic"/>
    <property type="match status" value="1"/>
</dbReference>
<dbReference type="Proteomes" id="UP000295678">
    <property type="component" value="Unassembled WGS sequence"/>
</dbReference>
<comment type="similarity">
    <text evidence="5">Belongs to the serine/threonine dehydratase family.</text>
</comment>
<comment type="caution">
    <text evidence="10">The sequence shown here is derived from an EMBL/GenBank/DDBJ whole genome shotgun (WGS) entry which is preliminary data.</text>
</comment>
<evidence type="ECO:0000256" key="6">
    <source>
        <dbReference type="ARBA" id="ARBA00022842"/>
    </source>
</evidence>
<keyword evidence="11" id="KW-1185">Reference proteome</keyword>
<dbReference type="InterPro" id="IPR036052">
    <property type="entry name" value="TrpB-like_PALP_sf"/>
</dbReference>
<comment type="cofactor">
    <cofactor evidence="4">
        <name>Mg(2+)</name>
        <dbReference type="ChEBI" id="CHEBI:18420"/>
    </cofactor>
</comment>
<comment type="cofactor">
    <cofactor evidence="2">
        <name>pyridoxal 5'-phosphate</name>
        <dbReference type="ChEBI" id="CHEBI:597326"/>
    </cofactor>
</comment>
<evidence type="ECO:0000256" key="5">
    <source>
        <dbReference type="ARBA" id="ARBA00010869"/>
    </source>
</evidence>
<evidence type="ECO:0000313" key="10">
    <source>
        <dbReference type="EMBL" id="TCT08383.1"/>
    </source>
</evidence>
<organism evidence="10 11">
    <name type="scientific">Tepidamorphus gemmatus</name>
    <dbReference type="NCBI Taxonomy" id="747076"/>
    <lineage>
        <taxon>Bacteria</taxon>
        <taxon>Pseudomonadati</taxon>
        <taxon>Pseudomonadota</taxon>
        <taxon>Alphaproteobacteria</taxon>
        <taxon>Hyphomicrobiales</taxon>
        <taxon>Tepidamorphaceae</taxon>
        <taxon>Tepidamorphus</taxon>
    </lineage>
</organism>
<dbReference type="GO" id="GO:0018114">
    <property type="term" value="F:threonine racemase activity"/>
    <property type="evidence" value="ECO:0007669"/>
    <property type="project" value="TreeGrafter"/>
</dbReference>
<comment type="cofactor">
    <cofactor evidence="3">
        <name>Mn(2+)</name>
        <dbReference type="ChEBI" id="CHEBI:29035"/>
    </cofactor>
</comment>
<dbReference type="Gene3D" id="3.40.50.1100">
    <property type="match status" value="2"/>
</dbReference>
<dbReference type="GO" id="GO:0000287">
    <property type="term" value="F:magnesium ion binding"/>
    <property type="evidence" value="ECO:0007669"/>
    <property type="project" value="TreeGrafter"/>
</dbReference>
<dbReference type="GO" id="GO:0005524">
    <property type="term" value="F:ATP binding"/>
    <property type="evidence" value="ECO:0007669"/>
    <property type="project" value="TreeGrafter"/>
</dbReference>
<sequence length="339" mass="34728">MATPDRRIPSFDDIEAAAARLAGVCIRTPLLASPALDAATGARVLIKPEILQRTGSFKFRGAYNAIAALDEAERRRGIVTCSSGNHAQGIAAAAQLFGVPATIVMPSDAPPLKRDRTRSYGARIVPYDRATGDRDAVAAQVVEETGGVFVSPYDDPGVISGQGTAGVELVQQARELAGDPDLVLVPCGGGGLTAGIALAVQALAPSARVMTVEPDGFDDHVRSFLSGRREENAARAGSVCDALMAPRPGELTFEVNRSRVAGGVSVSDAEALAAVAYAWRDLKLVVEPGGAVALAALLSGKVDVAGRTVVVVLSGGNADPTIFARAVALAGEAEAPAVN</sequence>
<dbReference type="PANTHER" id="PTHR43050">
    <property type="entry name" value="SERINE / THREONINE RACEMASE FAMILY MEMBER"/>
    <property type="match status" value="1"/>
</dbReference>
<dbReference type="Pfam" id="PF00291">
    <property type="entry name" value="PALP"/>
    <property type="match status" value="1"/>
</dbReference>
<evidence type="ECO:0000256" key="3">
    <source>
        <dbReference type="ARBA" id="ARBA00001936"/>
    </source>
</evidence>
<dbReference type="AlphaFoldDB" id="A0A4R3M709"/>
<evidence type="ECO:0000259" key="9">
    <source>
        <dbReference type="Pfam" id="PF00291"/>
    </source>
</evidence>
<dbReference type="InterPro" id="IPR001926">
    <property type="entry name" value="TrpB-like_PALP"/>
</dbReference>
<dbReference type="PROSITE" id="PS00165">
    <property type="entry name" value="DEHYDRATASE_SER_THR"/>
    <property type="match status" value="1"/>
</dbReference>
<accession>A0A4R3M709</accession>
<proteinExistence type="inferred from homology"/>
<dbReference type="GO" id="GO:0030170">
    <property type="term" value="F:pyridoxal phosphate binding"/>
    <property type="evidence" value="ECO:0007669"/>
    <property type="project" value="InterPro"/>
</dbReference>
<dbReference type="PANTHER" id="PTHR43050:SF1">
    <property type="entry name" value="SERINE RACEMASE"/>
    <property type="match status" value="1"/>
</dbReference>
<comment type="cofactor">
    <cofactor evidence="1">
        <name>Ca(2+)</name>
        <dbReference type="ChEBI" id="CHEBI:29108"/>
    </cofactor>
</comment>
<keyword evidence="8 10" id="KW-0456">Lyase</keyword>
<keyword evidence="6" id="KW-0460">Magnesium</keyword>
<reference evidence="10 11" key="1">
    <citation type="submission" date="2019-03" db="EMBL/GenBank/DDBJ databases">
        <title>Genomic Encyclopedia of Type Strains, Phase IV (KMG-IV): sequencing the most valuable type-strain genomes for metagenomic binning, comparative biology and taxonomic classification.</title>
        <authorList>
            <person name="Goeker M."/>
        </authorList>
    </citation>
    <scope>NUCLEOTIDE SEQUENCE [LARGE SCALE GENOMIC DNA]</scope>
    <source>
        <strain evidence="10 11">DSM 19345</strain>
    </source>
</reference>
<dbReference type="CDD" id="cd01562">
    <property type="entry name" value="Thr-dehyd"/>
    <property type="match status" value="1"/>
</dbReference>
<dbReference type="InterPro" id="IPR000634">
    <property type="entry name" value="Ser/Thr_deHydtase_PyrdxlP-BS"/>
</dbReference>
<evidence type="ECO:0000256" key="1">
    <source>
        <dbReference type="ARBA" id="ARBA00001913"/>
    </source>
</evidence>
<dbReference type="GO" id="GO:0003941">
    <property type="term" value="F:L-serine ammonia-lyase activity"/>
    <property type="evidence" value="ECO:0007669"/>
    <property type="project" value="TreeGrafter"/>
</dbReference>
<dbReference type="EMBL" id="SMAK01000009">
    <property type="protein sequence ID" value="TCT08383.1"/>
    <property type="molecule type" value="Genomic_DNA"/>
</dbReference>